<evidence type="ECO:0000313" key="4">
    <source>
        <dbReference type="Proteomes" id="UP000284824"/>
    </source>
</evidence>
<feature type="region of interest" description="Disordered" evidence="1">
    <location>
        <begin position="195"/>
        <end position="219"/>
    </location>
</feature>
<comment type="caution">
    <text evidence="3">The sequence shown here is derived from an EMBL/GenBank/DDBJ whole genome shotgun (WGS) entry which is preliminary data.</text>
</comment>
<keyword evidence="2" id="KW-0812">Transmembrane</keyword>
<feature type="transmembrane region" description="Helical" evidence="2">
    <location>
        <begin position="34"/>
        <end position="55"/>
    </location>
</feature>
<dbReference type="Proteomes" id="UP000284824">
    <property type="component" value="Unassembled WGS sequence"/>
</dbReference>
<evidence type="ECO:0000256" key="1">
    <source>
        <dbReference type="SAM" id="MobiDB-lite"/>
    </source>
</evidence>
<dbReference type="AlphaFoldDB" id="A0A438MAU3"/>
<organism evidence="3 4">
    <name type="scientific">Nonomuraea polychroma</name>
    <dbReference type="NCBI Taxonomy" id="46176"/>
    <lineage>
        <taxon>Bacteria</taxon>
        <taxon>Bacillati</taxon>
        <taxon>Actinomycetota</taxon>
        <taxon>Actinomycetes</taxon>
        <taxon>Streptosporangiales</taxon>
        <taxon>Streptosporangiaceae</taxon>
        <taxon>Nonomuraea</taxon>
    </lineage>
</organism>
<gene>
    <name evidence="3" type="ORF">EDD27_5427</name>
</gene>
<keyword evidence="2" id="KW-1133">Transmembrane helix</keyword>
<feature type="compositionally biased region" description="Pro residues" evidence="1">
    <location>
        <begin position="195"/>
        <end position="213"/>
    </location>
</feature>
<dbReference type="EMBL" id="SAUN01000001">
    <property type="protein sequence ID" value="RVX42765.1"/>
    <property type="molecule type" value="Genomic_DNA"/>
</dbReference>
<evidence type="ECO:0000256" key="2">
    <source>
        <dbReference type="SAM" id="Phobius"/>
    </source>
</evidence>
<accession>A0A438MAU3</accession>
<keyword evidence="4" id="KW-1185">Reference proteome</keyword>
<evidence type="ECO:0000313" key="3">
    <source>
        <dbReference type="EMBL" id="RVX42765.1"/>
    </source>
</evidence>
<reference evidence="3 4" key="1">
    <citation type="submission" date="2019-01" db="EMBL/GenBank/DDBJ databases">
        <title>Sequencing the genomes of 1000 actinobacteria strains.</title>
        <authorList>
            <person name="Klenk H.-P."/>
        </authorList>
    </citation>
    <scope>NUCLEOTIDE SEQUENCE [LARGE SCALE GENOMIC DNA]</scope>
    <source>
        <strain evidence="3 4">DSM 43925</strain>
    </source>
</reference>
<name>A0A438MAU3_9ACTN</name>
<feature type="transmembrane region" description="Helical" evidence="2">
    <location>
        <begin position="67"/>
        <end position="89"/>
    </location>
</feature>
<feature type="transmembrane region" description="Helical" evidence="2">
    <location>
        <begin position="167"/>
        <end position="190"/>
    </location>
</feature>
<protein>
    <submittedName>
        <fullName evidence="3">Uncharacterized protein</fullName>
    </submittedName>
</protein>
<feature type="transmembrane region" description="Helical" evidence="2">
    <location>
        <begin position="7"/>
        <end position="28"/>
    </location>
</feature>
<keyword evidence="2" id="KW-0472">Membrane</keyword>
<sequence>MAMRQRTGTVFIIIAAALTVIGALIHIFPPHLTVVTVFLGLGAALCYTVGVALIVGWPRQVLVRPMAAIVIVVLACGMWGALTGMAPVIGGTVALAALGEEQTCTVTEVETMRARRGGATYIYTVRCSDARIHEIRTGREERHDEGSPAEVVGDANGLLTTRFVAGAYQWTGVGVCALLVLCVSVLPLVARRVAPPPPPSSPGGFSPPPPPWAAQPRRY</sequence>
<proteinExistence type="predicted"/>